<dbReference type="EMBL" id="WNXH01000003">
    <property type="protein sequence ID" value="MYN69184.1"/>
    <property type="molecule type" value="Genomic_DNA"/>
</dbReference>
<feature type="transmembrane region" description="Helical" evidence="1">
    <location>
        <begin position="53"/>
        <end position="74"/>
    </location>
</feature>
<comment type="caution">
    <text evidence="2">The sequence shown here is derived from an EMBL/GenBank/DDBJ whole genome shotgun (WGS) entry which is preliminary data.</text>
</comment>
<dbReference type="AlphaFoldDB" id="A0A6L8MVJ3"/>
<evidence type="ECO:0000256" key="1">
    <source>
        <dbReference type="SAM" id="Phobius"/>
    </source>
</evidence>
<keyword evidence="1" id="KW-0472">Membrane</keyword>
<keyword evidence="1" id="KW-0812">Transmembrane</keyword>
<keyword evidence="1" id="KW-1133">Transmembrane helix</keyword>
<reference evidence="2 3" key="1">
    <citation type="submission" date="2019-11" db="EMBL/GenBank/DDBJ databases">
        <title>Divergent Streptococcus suis from cattle.</title>
        <authorList>
            <person name="Williamson C."/>
        </authorList>
    </citation>
    <scope>NUCLEOTIDE SEQUENCE [LARGE SCALE GENOMIC DNA]</scope>
    <source>
        <strain evidence="2 3">10-36905</strain>
    </source>
</reference>
<evidence type="ECO:0000313" key="3">
    <source>
        <dbReference type="Proteomes" id="UP000483765"/>
    </source>
</evidence>
<accession>A0A6L8MVJ3</accession>
<protein>
    <submittedName>
        <fullName evidence="2">Uncharacterized protein</fullName>
    </submittedName>
</protein>
<evidence type="ECO:0000313" key="2">
    <source>
        <dbReference type="EMBL" id="MYN69184.1"/>
    </source>
</evidence>
<sequence length="75" mass="8472">MEWMKSIAIILFILICLAKLQTLVRLSKNERGTESNVLKGNGTIFFFNEKNDIGRLLGILCLLSIIICLVLILVH</sequence>
<dbReference type="Proteomes" id="UP000483765">
    <property type="component" value="Unassembled WGS sequence"/>
</dbReference>
<organism evidence="2 3">
    <name type="scientific">Streptococcus suis</name>
    <dbReference type="NCBI Taxonomy" id="1307"/>
    <lineage>
        <taxon>Bacteria</taxon>
        <taxon>Bacillati</taxon>
        <taxon>Bacillota</taxon>
        <taxon>Bacilli</taxon>
        <taxon>Lactobacillales</taxon>
        <taxon>Streptococcaceae</taxon>
        <taxon>Streptococcus</taxon>
    </lineage>
</organism>
<name>A0A6L8MVJ3_STRSU</name>
<gene>
    <name evidence="2" type="ORF">GLP18_02885</name>
</gene>
<dbReference type="RefSeq" id="WP_024404856.1">
    <property type="nucleotide sequence ID" value="NZ_JAIMEP010000018.1"/>
</dbReference>
<proteinExistence type="predicted"/>